<dbReference type="InterPro" id="IPR011701">
    <property type="entry name" value="MFS"/>
</dbReference>
<keyword evidence="9" id="KW-1185">Reference proteome</keyword>
<dbReference type="EMBL" id="BMJS01000027">
    <property type="protein sequence ID" value="GGG03527.1"/>
    <property type="molecule type" value="Genomic_DNA"/>
</dbReference>
<feature type="transmembrane region" description="Helical" evidence="6">
    <location>
        <begin position="224"/>
        <end position="243"/>
    </location>
</feature>
<evidence type="ECO:0000256" key="3">
    <source>
        <dbReference type="ARBA" id="ARBA00022692"/>
    </source>
</evidence>
<feature type="transmembrane region" description="Helical" evidence="6">
    <location>
        <begin position="429"/>
        <end position="452"/>
    </location>
</feature>
<feature type="transmembrane region" description="Helical" evidence="6">
    <location>
        <begin position="386"/>
        <end position="409"/>
    </location>
</feature>
<dbReference type="OrthoDB" id="9812221at2"/>
<dbReference type="Gene3D" id="1.20.1720.10">
    <property type="entry name" value="Multidrug resistance protein D"/>
    <property type="match status" value="1"/>
</dbReference>
<feature type="transmembrane region" description="Helical" evidence="6">
    <location>
        <begin position="193"/>
        <end position="212"/>
    </location>
</feature>
<evidence type="ECO:0000259" key="7">
    <source>
        <dbReference type="PROSITE" id="PS50850"/>
    </source>
</evidence>
<keyword evidence="2" id="KW-0813">Transport</keyword>
<feature type="domain" description="Major facilitator superfamily (MFS) profile" evidence="7">
    <location>
        <begin position="8"/>
        <end position="457"/>
    </location>
</feature>
<feature type="transmembrane region" description="Helical" evidence="6">
    <location>
        <begin position="352"/>
        <end position="374"/>
    </location>
</feature>
<dbReference type="SUPFAM" id="SSF103473">
    <property type="entry name" value="MFS general substrate transporter"/>
    <property type="match status" value="1"/>
</dbReference>
<evidence type="ECO:0000256" key="1">
    <source>
        <dbReference type="ARBA" id="ARBA00004141"/>
    </source>
</evidence>
<dbReference type="Gene3D" id="1.20.1250.20">
    <property type="entry name" value="MFS general substrate transporter like domains"/>
    <property type="match status" value="1"/>
</dbReference>
<dbReference type="RefSeq" id="WP_117003441.1">
    <property type="nucleotide sequence ID" value="NZ_BMJS01000027.1"/>
</dbReference>
<name>A0A8J2Z5N9_9GAMM</name>
<keyword evidence="4 6" id="KW-1133">Transmembrane helix</keyword>
<evidence type="ECO:0000256" key="2">
    <source>
        <dbReference type="ARBA" id="ARBA00022448"/>
    </source>
</evidence>
<feature type="transmembrane region" description="Helical" evidence="6">
    <location>
        <begin position="7"/>
        <end position="26"/>
    </location>
</feature>
<dbReference type="PRINTS" id="PR01036">
    <property type="entry name" value="TCRTETB"/>
</dbReference>
<evidence type="ECO:0000313" key="9">
    <source>
        <dbReference type="Proteomes" id="UP000636949"/>
    </source>
</evidence>
<reference evidence="8" key="2">
    <citation type="submission" date="2020-09" db="EMBL/GenBank/DDBJ databases">
        <authorList>
            <person name="Sun Q."/>
            <person name="Zhou Y."/>
        </authorList>
    </citation>
    <scope>NUCLEOTIDE SEQUENCE</scope>
    <source>
        <strain evidence="8">CGMCC 1.15758</strain>
    </source>
</reference>
<evidence type="ECO:0000256" key="4">
    <source>
        <dbReference type="ARBA" id="ARBA00022989"/>
    </source>
</evidence>
<dbReference type="GO" id="GO:0022857">
    <property type="term" value="F:transmembrane transporter activity"/>
    <property type="evidence" value="ECO:0007669"/>
    <property type="project" value="InterPro"/>
</dbReference>
<keyword evidence="5 6" id="KW-0472">Membrane</keyword>
<protein>
    <submittedName>
        <fullName evidence="8">MFS transporter</fullName>
    </submittedName>
</protein>
<dbReference type="Proteomes" id="UP000636949">
    <property type="component" value="Unassembled WGS sequence"/>
</dbReference>
<comment type="subcellular location">
    <subcellularLocation>
        <location evidence="1">Membrane</location>
        <topology evidence="1">Multi-pass membrane protein</topology>
    </subcellularLocation>
</comment>
<evidence type="ECO:0000256" key="6">
    <source>
        <dbReference type="SAM" id="Phobius"/>
    </source>
</evidence>
<feature type="transmembrane region" description="Helical" evidence="6">
    <location>
        <begin position="99"/>
        <end position="116"/>
    </location>
</feature>
<dbReference type="PROSITE" id="PS50850">
    <property type="entry name" value="MFS"/>
    <property type="match status" value="1"/>
</dbReference>
<dbReference type="AlphaFoldDB" id="A0A8J2Z5N9"/>
<dbReference type="InterPro" id="IPR020846">
    <property type="entry name" value="MFS_dom"/>
</dbReference>
<feature type="transmembrane region" description="Helical" evidence="6">
    <location>
        <begin position="264"/>
        <end position="287"/>
    </location>
</feature>
<feature type="transmembrane region" description="Helical" evidence="6">
    <location>
        <begin position="128"/>
        <end position="149"/>
    </location>
</feature>
<organism evidence="8 9">
    <name type="scientific">Cysteiniphilum litorale</name>
    <dbReference type="NCBI Taxonomy" id="2056700"/>
    <lineage>
        <taxon>Bacteria</taxon>
        <taxon>Pseudomonadati</taxon>
        <taxon>Pseudomonadota</taxon>
        <taxon>Gammaproteobacteria</taxon>
        <taxon>Thiotrichales</taxon>
        <taxon>Fastidiosibacteraceae</taxon>
        <taxon>Cysteiniphilum</taxon>
    </lineage>
</organism>
<comment type="caution">
    <text evidence="8">The sequence shown here is derived from an EMBL/GenBank/DDBJ whole genome shotgun (WGS) entry which is preliminary data.</text>
</comment>
<feature type="transmembrane region" description="Helical" evidence="6">
    <location>
        <begin position="161"/>
        <end position="181"/>
    </location>
</feature>
<accession>A0A8J2Z5N9</accession>
<proteinExistence type="predicted"/>
<gene>
    <name evidence="8" type="primary">yieO</name>
    <name evidence="8" type="ORF">GCM10010995_21180</name>
</gene>
<feature type="transmembrane region" description="Helical" evidence="6">
    <location>
        <begin position="293"/>
        <end position="312"/>
    </location>
</feature>
<evidence type="ECO:0000256" key="5">
    <source>
        <dbReference type="ARBA" id="ARBA00023136"/>
    </source>
</evidence>
<feature type="transmembrane region" description="Helical" evidence="6">
    <location>
        <begin position="324"/>
        <end position="346"/>
    </location>
</feature>
<dbReference type="PANTHER" id="PTHR42718:SF9">
    <property type="entry name" value="MAJOR FACILITATOR SUPERFAMILY MULTIDRUG TRANSPORTER MFSC"/>
    <property type="match status" value="1"/>
</dbReference>
<dbReference type="InterPro" id="IPR036259">
    <property type="entry name" value="MFS_trans_sf"/>
</dbReference>
<feature type="transmembrane region" description="Helical" evidence="6">
    <location>
        <begin position="73"/>
        <end position="93"/>
    </location>
</feature>
<keyword evidence="3 6" id="KW-0812">Transmembrane</keyword>
<sequence>MSDQKSFVAYAVAIVMLMELVDGSALNTSLPQMAASFDVNPISLKVAITVYLLTLGLFVPASTWVAERFGTKRILLISAIGFILSSVLCGLSTNLPMLVVSRALQGFFGAFTMPVARMILVRVYKKNLLYAMTIMGSILTIGPMLGPLIGGGITTYLNWRYIFFINVPIGLFALVLAWRFIPKIDGKKQDFGFDYLGFILLGIAIAFFMFVLDTVIDHSISNSLKGVVLIFAIVLLLLYLIYARYKRQGAIVNLNIFRHQSFNALVLVSVMVRLSTMGLMFMLPLYLQIHHGFSAFEAGLAFMAFMIPAWLVKRVVKAILKALGLYRYMLIIIGLMCFSYLGLAWLFSHFDFALYLGLLAVIGASFGCFTMVTNSSIYSTVSDDEVGVSSVIMSAVIQLSSAFAVAWVATLLATFSNVFELSAHSTITLHAFSYVMIFCALGMFMTAIYLFFCQQTHRLSGIQLT</sequence>
<dbReference type="Pfam" id="PF07690">
    <property type="entry name" value="MFS_1"/>
    <property type="match status" value="1"/>
</dbReference>
<feature type="transmembrane region" description="Helical" evidence="6">
    <location>
        <begin position="46"/>
        <end position="66"/>
    </location>
</feature>
<evidence type="ECO:0000313" key="8">
    <source>
        <dbReference type="EMBL" id="GGG03527.1"/>
    </source>
</evidence>
<reference evidence="8" key="1">
    <citation type="journal article" date="2014" name="Int. J. Syst. Evol. Microbiol.">
        <title>Complete genome sequence of Corynebacterium casei LMG S-19264T (=DSM 44701T), isolated from a smear-ripened cheese.</title>
        <authorList>
            <consortium name="US DOE Joint Genome Institute (JGI-PGF)"/>
            <person name="Walter F."/>
            <person name="Albersmeier A."/>
            <person name="Kalinowski J."/>
            <person name="Ruckert C."/>
        </authorList>
    </citation>
    <scope>NUCLEOTIDE SEQUENCE</scope>
    <source>
        <strain evidence="8">CGMCC 1.15758</strain>
    </source>
</reference>
<dbReference type="PANTHER" id="PTHR42718">
    <property type="entry name" value="MAJOR FACILITATOR SUPERFAMILY MULTIDRUG TRANSPORTER MFSC"/>
    <property type="match status" value="1"/>
</dbReference>
<dbReference type="GO" id="GO:0016020">
    <property type="term" value="C:membrane"/>
    <property type="evidence" value="ECO:0007669"/>
    <property type="project" value="UniProtKB-SubCell"/>
</dbReference>